<sequence length="69" mass="8019">MSYLDFKQIQKELKRIQTDISSLRELLNRVDLSHFGKGGSRLSNAFTDYATLIDLYRAKEKEHDEAKEG</sequence>
<organism evidence="1">
    <name type="scientific">marine sediment metagenome</name>
    <dbReference type="NCBI Taxonomy" id="412755"/>
    <lineage>
        <taxon>unclassified sequences</taxon>
        <taxon>metagenomes</taxon>
        <taxon>ecological metagenomes</taxon>
    </lineage>
</organism>
<accession>A0A0F9E615</accession>
<dbReference type="EMBL" id="LAZR01038465">
    <property type="protein sequence ID" value="KKL19503.1"/>
    <property type="molecule type" value="Genomic_DNA"/>
</dbReference>
<name>A0A0F9E615_9ZZZZ</name>
<protein>
    <submittedName>
        <fullName evidence="1">Uncharacterized protein</fullName>
    </submittedName>
</protein>
<gene>
    <name evidence="1" type="ORF">LCGC14_2464770</name>
</gene>
<evidence type="ECO:0000313" key="1">
    <source>
        <dbReference type="EMBL" id="KKL19503.1"/>
    </source>
</evidence>
<proteinExistence type="predicted"/>
<reference evidence="1" key="1">
    <citation type="journal article" date="2015" name="Nature">
        <title>Complex archaea that bridge the gap between prokaryotes and eukaryotes.</title>
        <authorList>
            <person name="Spang A."/>
            <person name="Saw J.H."/>
            <person name="Jorgensen S.L."/>
            <person name="Zaremba-Niedzwiedzka K."/>
            <person name="Martijn J."/>
            <person name="Lind A.E."/>
            <person name="van Eijk R."/>
            <person name="Schleper C."/>
            <person name="Guy L."/>
            <person name="Ettema T.J."/>
        </authorList>
    </citation>
    <scope>NUCLEOTIDE SEQUENCE</scope>
</reference>
<comment type="caution">
    <text evidence="1">The sequence shown here is derived from an EMBL/GenBank/DDBJ whole genome shotgun (WGS) entry which is preliminary data.</text>
</comment>
<dbReference type="AlphaFoldDB" id="A0A0F9E615"/>